<dbReference type="EMBL" id="AP022605">
    <property type="protein sequence ID" value="BBZ09729.1"/>
    <property type="molecule type" value="Genomic_DNA"/>
</dbReference>
<reference evidence="1 4" key="2">
    <citation type="journal article" date="2019" name="Emerg. Microbes Infect.">
        <title>Comprehensive subspecies identification of 175 nontuberculous mycobacteria species based on 7547 genomic profiles.</title>
        <authorList>
            <person name="Matsumoto Y."/>
            <person name="Kinjo T."/>
            <person name="Motooka D."/>
            <person name="Nabeya D."/>
            <person name="Jung N."/>
            <person name="Uechi K."/>
            <person name="Horii T."/>
            <person name="Iida T."/>
            <person name="Fujita J."/>
            <person name="Nakamura S."/>
        </authorList>
    </citation>
    <scope>NUCLEOTIDE SEQUENCE [LARGE SCALE GENOMIC DNA]</scope>
    <source>
        <strain evidence="1 4">JCM 12405</strain>
    </source>
</reference>
<evidence type="ECO:0000313" key="2">
    <source>
        <dbReference type="EMBL" id="ORV40873.1"/>
    </source>
</evidence>
<dbReference type="KEGG" id="mdr:MDOR_38980"/>
<dbReference type="STRING" id="126673.AWC01_10420"/>
<organism evidence="2 3">
    <name type="scientific">Mycolicibacterium doricum</name>
    <dbReference type="NCBI Taxonomy" id="126673"/>
    <lineage>
        <taxon>Bacteria</taxon>
        <taxon>Bacillati</taxon>
        <taxon>Actinomycetota</taxon>
        <taxon>Actinomycetes</taxon>
        <taxon>Mycobacteriales</taxon>
        <taxon>Mycobacteriaceae</taxon>
        <taxon>Mycolicibacterium</taxon>
    </lineage>
</organism>
<name>A0A1X1T8H0_9MYCO</name>
<dbReference type="OrthoDB" id="4641051at2"/>
<dbReference type="Proteomes" id="UP000193564">
    <property type="component" value="Unassembled WGS sequence"/>
</dbReference>
<proteinExistence type="predicted"/>
<keyword evidence="3" id="KW-1185">Reference proteome</keyword>
<evidence type="ECO:0000313" key="4">
    <source>
        <dbReference type="Proteomes" id="UP000467201"/>
    </source>
</evidence>
<dbReference type="EMBL" id="LQOS01000028">
    <property type="protein sequence ID" value="ORV40873.1"/>
    <property type="molecule type" value="Genomic_DNA"/>
</dbReference>
<evidence type="ECO:0000313" key="1">
    <source>
        <dbReference type="EMBL" id="BBZ09729.1"/>
    </source>
</evidence>
<reference evidence="1" key="3">
    <citation type="submission" date="2020-02" db="EMBL/GenBank/DDBJ databases">
        <authorList>
            <person name="Matsumoto Y."/>
            <person name="Motooka D."/>
            <person name="Nakamura S."/>
        </authorList>
    </citation>
    <scope>NUCLEOTIDE SEQUENCE</scope>
    <source>
        <strain evidence="1">JCM 12405</strain>
    </source>
</reference>
<gene>
    <name evidence="2" type="ORF">AWC01_10420</name>
    <name evidence="1" type="ORF">MDOR_38980</name>
</gene>
<dbReference type="RefSeq" id="WP_085190659.1">
    <property type="nucleotide sequence ID" value="NZ_AP022605.1"/>
</dbReference>
<dbReference type="Proteomes" id="UP000467201">
    <property type="component" value="Chromosome"/>
</dbReference>
<sequence>MVGDFSPHGPDDDADNLSALDFYQPVVDDDGPDLAALDAFTAYVRSDQDGGEPYAPVPVEEAAPETEPLFAVTNPPGTVTVTSYLDGRVHRIELSPRVAGVSETELAEEIVVIAGLAAQDARSAQYEVVLDGMRAQGHDDPATRDFLQRDLELPTPEEARARRAEVFATRYAGSHE</sequence>
<evidence type="ECO:0000313" key="3">
    <source>
        <dbReference type="Proteomes" id="UP000193564"/>
    </source>
</evidence>
<protein>
    <submittedName>
        <fullName evidence="2">Secretion protein EspD</fullName>
    </submittedName>
</protein>
<reference evidence="2 3" key="1">
    <citation type="submission" date="2016-01" db="EMBL/GenBank/DDBJ databases">
        <title>The new phylogeny of the genus Mycobacterium.</title>
        <authorList>
            <person name="Tarcisio F."/>
            <person name="Conor M."/>
            <person name="Antonella G."/>
            <person name="Elisabetta G."/>
            <person name="Giulia F.S."/>
            <person name="Sara T."/>
            <person name="Anna F."/>
            <person name="Clotilde B."/>
            <person name="Roberto B."/>
            <person name="Veronica D.S."/>
            <person name="Fabio R."/>
            <person name="Monica P."/>
            <person name="Olivier J."/>
            <person name="Enrico T."/>
            <person name="Nicola S."/>
        </authorList>
    </citation>
    <scope>NUCLEOTIDE SEQUENCE [LARGE SCALE GENOMIC DNA]</scope>
    <source>
        <strain evidence="2 3">DSM 44339</strain>
    </source>
</reference>
<accession>A0A1X1T8H0</accession>
<dbReference type="AlphaFoldDB" id="A0A1X1T8H0"/>